<gene>
    <name evidence="7" type="ORF">C4K46_01885</name>
</gene>
<dbReference type="Pfam" id="PF01475">
    <property type="entry name" value="FUR"/>
    <property type="match status" value="1"/>
</dbReference>
<evidence type="ECO:0000256" key="2">
    <source>
        <dbReference type="ARBA" id="ARBA00022491"/>
    </source>
</evidence>
<keyword evidence="5" id="KW-0238">DNA-binding</keyword>
<keyword evidence="6" id="KW-0804">Transcription</keyword>
<dbReference type="SUPFAM" id="SSF46785">
    <property type="entry name" value="Winged helix' DNA-binding domain"/>
    <property type="match status" value="1"/>
</dbReference>
<evidence type="ECO:0000313" key="7">
    <source>
        <dbReference type="EMBL" id="MBP2622684.1"/>
    </source>
</evidence>
<keyword evidence="3" id="KW-0862">Zinc</keyword>
<keyword evidence="8" id="KW-1185">Reference proteome</keyword>
<keyword evidence="2" id="KW-0678">Repressor</keyword>
<evidence type="ECO:0000256" key="5">
    <source>
        <dbReference type="ARBA" id="ARBA00023125"/>
    </source>
</evidence>
<evidence type="ECO:0000256" key="3">
    <source>
        <dbReference type="ARBA" id="ARBA00022833"/>
    </source>
</evidence>
<comment type="caution">
    <text evidence="7">The sequence shown here is derived from an EMBL/GenBank/DDBJ whole genome shotgun (WGS) entry which is preliminary data.</text>
</comment>
<dbReference type="PANTHER" id="PTHR33202">
    <property type="entry name" value="ZINC UPTAKE REGULATION PROTEIN"/>
    <property type="match status" value="1"/>
</dbReference>
<name>A0ABS5B3X4_9STRE</name>
<dbReference type="InterPro" id="IPR043135">
    <property type="entry name" value="Fur_C"/>
</dbReference>
<dbReference type="Proteomes" id="UP001519296">
    <property type="component" value="Unassembled WGS sequence"/>
</dbReference>
<reference evidence="7 8" key="1">
    <citation type="submission" date="2018-02" db="EMBL/GenBank/DDBJ databases">
        <title>Draft genome sequence of Streptococcus oricebi CCUG 70868T type strain.</title>
        <authorList>
            <person name="Mendez V."/>
            <person name="Salva-Serra F."/>
            <person name="Jaen-Luchoro D."/>
            <person name="Gonzales-Siles L."/>
            <person name="Karlsson R."/>
            <person name="Engstrom-Jakobsson H."/>
            <person name="Busquets A."/>
            <person name="Gomila M."/>
            <person name="Pineiro-Iglesias B."/>
            <person name="Bennasar-Figueras A."/>
            <person name="Seeger M."/>
            <person name="Moore E."/>
        </authorList>
    </citation>
    <scope>NUCLEOTIDE SEQUENCE [LARGE SCALE GENOMIC DNA]</scope>
    <source>
        <strain evidence="7 8">CCUG 70868</strain>
    </source>
</reference>
<dbReference type="InterPro" id="IPR036390">
    <property type="entry name" value="WH_DNA-bd_sf"/>
</dbReference>
<comment type="similarity">
    <text evidence="1">Belongs to the Fur family.</text>
</comment>
<protein>
    <submittedName>
        <fullName evidence="7">Transcriptional repressor</fullName>
    </submittedName>
</protein>
<dbReference type="InterPro" id="IPR036388">
    <property type="entry name" value="WH-like_DNA-bd_sf"/>
</dbReference>
<organism evidence="7 8">
    <name type="scientific">Streptococcus oricebi</name>
    <dbReference type="NCBI Taxonomy" id="1547447"/>
    <lineage>
        <taxon>Bacteria</taxon>
        <taxon>Bacillati</taxon>
        <taxon>Bacillota</taxon>
        <taxon>Bacilli</taxon>
        <taxon>Lactobacillales</taxon>
        <taxon>Streptococcaceae</taxon>
        <taxon>Streptococcus</taxon>
    </lineage>
</organism>
<sequence>MVGHPYLKAEQEVSYEQVLEHLRKKGIRITETRRAVIAYLIASKSHPSAEMIYQDLQADFPKMSLATVYNNLKVLVEEGFVTELKLSQDKTSYFDYMGHQHLNVVCELCGRIVDVDIDFPNLKLEAEEHTGYQVHKTQILAYGVCPDCS</sequence>
<dbReference type="InterPro" id="IPR002481">
    <property type="entry name" value="FUR"/>
</dbReference>
<evidence type="ECO:0000256" key="6">
    <source>
        <dbReference type="ARBA" id="ARBA00023163"/>
    </source>
</evidence>
<keyword evidence="4" id="KW-0805">Transcription regulation</keyword>
<accession>A0ABS5B3X4</accession>
<dbReference type="PANTHER" id="PTHR33202:SF8">
    <property type="entry name" value="PEROXIDE-RESPONSIVE REPRESSOR PERR"/>
    <property type="match status" value="1"/>
</dbReference>
<dbReference type="RefSeq" id="WP_209626785.1">
    <property type="nucleotide sequence ID" value="NZ_PRDG01000001.1"/>
</dbReference>
<dbReference type="EMBL" id="PRDG01000001">
    <property type="protein sequence ID" value="MBP2622684.1"/>
    <property type="molecule type" value="Genomic_DNA"/>
</dbReference>
<proteinExistence type="inferred from homology"/>
<dbReference type="Gene3D" id="1.10.10.10">
    <property type="entry name" value="Winged helix-like DNA-binding domain superfamily/Winged helix DNA-binding domain"/>
    <property type="match status" value="1"/>
</dbReference>
<evidence type="ECO:0000256" key="1">
    <source>
        <dbReference type="ARBA" id="ARBA00007957"/>
    </source>
</evidence>
<dbReference type="Gene3D" id="3.30.1490.190">
    <property type="match status" value="1"/>
</dbReference>
<evidence type="ECO:0000256" key="4">
    <source>
        <dbReference type="ARBA" id="ARBA00023015"/>
    </source>
</evidence>
<evidence type="ECO:0000313" key="8">
    <source>
        <dbReference type="Proteomes" id="UP001519296"/>
    </source>
</evidence>
<dbReference type="CDD" id="cd07153">
    <property type="entry name" value="Fur_like"/>
    <property type="match status" value="1"/>
</dbReference>